<evidence type="ECO:0000256" key="1">
    <source>
        <dbReference type="ARBA" id="ARBA00012552"/>
    </source>
</evidence>
<feature type="non-terminal residue" evidence="5">
    <location>
        <position position="1"/>
    </location>
</feature>
<keyword evidence="2" id="KW-0378">Hydrolase</keyword>
<evidence type="ECO:0000256" key="3">
    <source>
        <dbReference type="ARBA" id="ARBA00022806"/>
    </source>
</evidence>
<dbReference type="GO" id="GO:0005730">
    <property type="term" value="C:nucleolus"/>
    <property type="evidence" value="ECO:0007669"/>
    <property type="project" value="TreeGrafter"/>
</dbReference>
<keyword evidence="3 5" id="KW-0347">Helicase</keyword>
<dbReference type="SUPFAM" id="SSF52540">
    <property type="entry name" value="P-loop containing nucleoside triphosphate hydrolases"/>
    <property type="match status" value="1"/>
</dbReference>
<feature type="non-terminal residue" evidence="5">
    <location>
        <position position="118"/>
    </location>
</feature>
<gene>
    <name evidence="5" type="ORF">TSPGSL018_30421</name>
</gene>
<dbReference type="GO" id="GO:0003724">
    <property type="term" value="F:RNA helicase activity"/>
    <property type="evidence" value="ECO:0007669"/>
    <property type="project" value="UniProtKB-EC"/>
</dbReference>
<organism evidence="5">
    <name type="scientific">Tetraselmis sp. GSL018</name>
    <dbReference type="NCBI Taxonomy" id="582737"/>
    <lineage>
        <taxon>Eukaryota</taxon>
        <taxon>Viridiplantae</taxon>
        <taxon>Chlorophyta</taxon>
        <taxon>core chlorophytes</taxon>
        <taxon>Chlorodendrophyceae</taxon>
        <taxon>Chlorodendrales</taxon>
        <taxon>Chlorodendraceae</taxon>
        <taxon>Tetraselmis</taxon>
    </lineage>
</organism>
<evidence type="ECO:0000256" key="4">
    <source>
        <dbReference type="ARBA" id="ARBA00047984"/>
    </source>
</evidence>
<dbReference type="GO" id="GO:0016787">
    <property type="term" value="F:hydrolase activity"/>
    <property type="evidence" value="ECO:0007669"/>
    <property type="project" value="UniProtKB-KW"/>
</dbReference>
<protein>
    <recommendedName>
        <fullName evidence="1">RNA helicase</fullName>
        <ecNumber evidence="1">3.6.4.13</ecNumber>
    </recommendedName>
</protein>
<dbReference type="EC" id="3.6.4.13" evidence="1"/>
<keyword evidence="3 5" id="KW-0547">Nucleotide-binding</keyword>
<dbReference type="GO" id="GO:0045943">
    <property type="term" value="P:positive regulation of transcription by RNA polymerase I"/>
    <property type="evidence" value="ECO:0007669"/>
    <property type="project" value="TreeGrafter"/>
</dbReference>
<dbReference type="AlphaFoldDB" id="A0A061QJJ9"/>
<dbReference type="Gene3D" id="3.40.50.300">
    <property type="entry name" value="P-loop containing nucleotide triphosphate hydrolases"/>
    <property type="match status" value="1"/>
</dbReference>
<evidence type="ECO:0000313" key="5">
    <source>
        <dbReference type="EMBL" id="JAC59868.1"/>
    </source>
</evidence>
<proteinExistence type="predicted"/>
<dbReference type="GO" id="GO:0003725">
    <property type="term" value="F:double-stranded RNA binding"/>
    <property type="evidence" value="ECO:0007669"/>
    <property type="project" value="TreeGrafter"/>
</dbReference>
<reference evidence="5" key="1">
    <citation type="submission" date="2014-05" db="EMBL/GenBank/DDBJ databases">
        <title>The transcriptome of the halophilic microalga Tetraselmis sp. GSL018 isolated from the Great Salt Lake, Utah.</title>
        <authorList>
            <person name="Jinkerson R.E."/>
            <person name="D'Adamo S."/>
            <person name="Posewitz M.C."/>
        </authorList>
    </citation>
    <scope>NUCLEOTIDE SEQUENCE</scope>
    <source>
        <strain evidence="5">GSL018</strain>
    </source>
</reference>
<dbReference type="PANTHER" id="PTHR18934">
    <property type="entry name" value="ATP-DEPENDENT RNA HELICASE"/>
    <property type="match status" value="1"/>
</dbReference>
<accession>A0A061QJJ9</accession>
<sequence length="118" mass="12758">KDGPVIDLNSCKQDATAVQQKAALLKERAKLPITQTRTQLVREVLQNRCVVLVGETGSGKTTQLPQFLHEAGISKRGAIACTQPRRVAAITVAQRVAEETGTELGGLVGYSVRFEDRT</sequence>
<name>A0A061QJJ9_9CHLO</name>
<evidence type="ECO:0000256" key="2">
    <source>
        <dbReference type="ARBA" id="ARBA00022801"/>
    </source>
</evidence>
<comment type="catalytic activity">
    <reaction evidence="4">
        <text>ATP + H2O = ADP + phosphate + H(+)</text>
        <dbReference type="Rhea" id="RHEA:13065"/>
        <dbReference type="ChEBI" id="CHEBI:15377"/>
        <dbReference type="ChEBI" id="CHEBI:15378"/>
        <dbReference type="ChEBI" id="CHEBI:30616"/>
        <dbReference type="ChEBI" id="CHEBI:43474"/>
        <dbReference type="ChEBI" id="CHEBI:456216"/>
        <dbReference type="EC" id="3.6.4.13"/>
    </reaction>
</comment>
<dbReference type="PANTHER" id="PTHR18934:SF118">
    <property type="entry name" value="ATP-DEPENDENT RNA HELICASE DHX33"/>
    <property type="match status" value="1"/>
</dbReference>
<keyword evidence="3 5" id="KW-0067">ATP-binding</keyword>
<dbReference type="EMBL" id="GBEZ01027446">
    <property type="protein sequence ID" value="JAC59868.1"/>
    <property type="molecule type" value="Transcribed_RNA"/>
</dbReference>
<dbReference type="InterPro" id="IPR027417">
    <property type="entry name" value="P-loop_NTPase"/>
</dbReference>